<name>A0A8H6AI43_9HELO</name>
<reference evidence="1 2" key="1">
    <citation type="journal article" date="2020" name="Phytopathology">
        <title>A high-quality genome resource of Botrytis fragariae, a new and rapidly spreading fungal pathogen causing strawberry gray mold in the U.S.A.</title>
        <authorList>
            <person name="Wu Y."/>
            <person name="Saski C.A."/>
            <person name="Schnabel G."/>
            <person name="Xiao S."/>
            <person name="Hu M."/>
        </authorList>
    </citation>
    <scope>NUCLEOTIDE SEQUENCE [LARGE SCALE GENOMIC DNA]</scope>
    <source>
        <strain evidence="1 2">BVB16</strain>
    </source>
</reference>
<dbReference type="EMBL" id="JABFCT010000027">
    <property type="protein sequence ID" value="KAF5867754.1"/>
    <property type="molecule type" value="Genomic_DNA"/>
</dbReference>
<evidence type="ECO:0000313" key="1">
    <source>
        <dbReference type="EMBL" id="KAF5867754.1"/>
    </source>
</evidence>
<proteinExistence type="predicted"/>
<dbReference type="OrthoDB" id="3595191at2759"/>
<accession>A0A8H6AI43</accession>
<dbReference type="Proteomes" id="UP000531561">
    <property type="component" value="Unassembled WGS sequence"/>
</dbReference>
<gene>
    <name evidence="1" type="ORF">Bfra_012469</name>
</gene>
<dbReference type="AlphaFoldDB" id="A0A8H6AI43"/>
<keyword evidence="2" id="KW-1185">Reference proteome</keyword>
<sequence length="54" mass="6357">MVFPISESLPYEVDSTFWGKQLNLSTELTESQVNTDITMWLVNSQFRQYKGQRL</sequence>
<dbReference type="GeneID" id="59266475"/>
<comment type="caution">
    <text evidence="1">The sequence shown here is derived from an EMBL/GenBank/DDBJ whole genome shotgun (WGS) entry which is preliminary data.</text>
</comment>
<evidence type="ECO:0000313" key="2">
    <source>
        <dbReference type="Proteomes" id="UP000531561"/>
    </source>
</evidence>
<dbReference type="RefSeq" id="XP_037186703.1">
    <property type="nucleotide sequence ID" value="XM_037342783.1"/>
</dbReference>
<organism evidence="1 2">
    <name type="scientific">Botrytis fragariae</name>
    <dbReference type="NCBI Taxonomy" id="1964551"/>
    <lineage>
        <taxon>Eukaryota</taxon>
        <taxon>Fungi</taxon>
        <taxon>Dikarya</taxon>
        <taxon>Ascomycota</taxon>
        <taxon>Pezizomycotina</taxon>
        <taxon>Leotiomycetes</taxon>
        <taxon>Helotiales</taxon>
        <taxon>Sclerotiniaceae</taxon>
        <taxon>Botrytis</taxon>
    </lineage>
</organism>
<protein>
    <submittedName>
        <fullName evidence="1">Putative glycosyl protein</fullName>
    </submittedName>
</protein>